<dbReference type="NCBIfam" id="NF009381">
    <property type="entry name" value="PRK12740.1-5"/>
    <property type="match status" value="1"/>
</dbReference>
<reference evidence="7 8" key="1">
    <citation type="submission" date="2018-08" db="EMBL/GenBank/DDBJ databases">
        <title>A genome reference for cultivated species of the human gut microbiota.</title>
        <authorList>
            <person name="Zou Y."/>
            <person name="Xue W."/>
            <person name="Luo G."/>
        </authorList>
    </citation>
    <scope>NUCLEOTIDE SEQUENCE [LARGE SCALE GENOMIC DNA]</scope>
    <source>
        <strain evidence="7 8">TF09-12</strain>
    </source>
</reference>
<keyword evidence="7" id="KW-0648">Protein biosynthesis</keyword>
<dbReference type="InterPro" id="IPR009000">
    <property type="entry name" value="Transl_B-barrel_sf"/>
</dbReference>
<dbReference type="InterPro" id="IPR005517">
    <property type="entry name" value="Transl_elong_EFG/EF2_IV"/>
</dbReference>
<keyword evidence="4" id="KW-0342">GTP-binding</keyword>
<dbReference type="InterPro" id="IPR047872">
    <property type="entry name" value="EFG_IV"/>
</dbReference>
<evidence type="ECO:0000256" key="3">
    <source>
        <dbReference type="ARBA" id="ARBA00022741"/>
    </source>
</evidence>
<organism evidence="7 8">
    <name type="scientific">Prevotella disiens</name>
    <dbReference type="NCBI Taxonomy" id="28130"/>
    <lineage>
        <taxon>Bacteria</taxon>
        <taxon>Pseudomonadati</taxon>
        <taxon>Bacteroidota</taxon>
        <taxon>Bacteroidia</taxon>
        <taxon>Bacteroidales</taxon>
        <taxon>Prevotellaceae</taxon>
        <taxon>Prevotella</taxon>
    </lineage>
</organism>
<dbReference type="SUPFAM" id="SSF54980">
    <property type="entry name" value="EF-G C-terminal domain-like"/>
    <property type="match status" value="2"/>
</dbReference>
<keyword evidence="7" id="KW-0251">Elongation factor</keyword>
<sequence>MRIYQTNEIKNIALLGSAGSGKTTLAESMLFGAGVIKRRGTIEAKNTVSDYFPVEQEYGYSVFSTVFHVEWNNKKLNIIDCPGSDDFVGGAITALNVTDQAVILINGQYGPEVGTQNNFRYTEKLKKPVIFLVNQLDSDKCDFDNVMNSMKEIYGSKCVQIQYPTATGAGFNSIIDVLLMKKYSWKPEGGAPIIEDIPAEEMDKALELHKILVEAAAENDETLMEKFFETETLTEDEMREGIRKGLVARSIFPVFCVCAGKDMGVRRLMEFLGNVVPFVDEMDKVHNTRGEEVTPDTNGAESVYFFKTAVEPHIGEVSYFKVMSGSIKVGDDLTNADRGSKERIGQIFACAGANRIPVEQLNAGDIGCTVKLKDVKTGNTLNGKGVEQHFDFIKYPNPKYMRAIEATNSQETEKLMAALLKMRQEDPTWIVEQSKELRQTIVKGQGEFHLRTLKWRLENNEKLQTVFKEARIPYRETITKQAKAEYRHKKQSGGAGQFGEVHLIVEPYAEGMPDPTMYKFNGQEFKMNIKGKEEKDLPWGGKLVFINSVVGGAIDTRFMPAILKGIMDCMEHGPLTGSYARDVRVIVYDGKMHPVDSNELSFTLAARHAFSDAFKVAGPKILEPIYDLEVYVPSDYMGDVMSDLQGRRAMIMGMDSEAGYQKLQAKIPLKELSSYSISLSSLTGGRASFTTKFSSYELVPNELQQTLIAEHEAEVKDEEE</sequence>
<dbReference type="PROSITE" id="PS51722">
    <property type="entry name" value="G_TR_2"/>
    <property type="match status" value="1"/>
</dbReference>
<evidence type="ECO:0000256" key="5">
    <source>
        <dbReference type="ARBA" id="ARBA00024731"/>
    </source>
</evidence>
<gene>
    <name evidence="7" type="ORF">DXC89_00180</name>
</gene>
<comment type="function">
    <text evidence="5">Catalyzes the GTP-dependent ribosomal translocation step during translation elongation. During this step, the ribosome changes from the pre-translocational (PRE) to the post-translocational (POST) state as the newly formed A-site-bound peptidyl-tRNA and P-site-bound deacylated tRNA move to the P and E sites, respectively. Catalyzes the coordinated movement of the two tRNA molecules, the mRNA and conformational changes in the ribosome.</text>
</comment>
<dbReference type="Gene3D" id="3.30.70.240">
    <property type="match status" value="1"/>
</dbReference>
<dbReference type="InterPro" id="IPR027417">
    <property type="entry name" value="P-loop_NTPase"/>
</dbReference>
<feature type="domain" description="Tr-type G" evidence="6">
    <location>
        <begin position="7"/>
        <end position="281"/>
    </location>
</feature>
<dbReference type="GO" id="GO:0003924">
    <property type="term" value="F:GTPase activity"/>
    <property type="evidence" value="ECO:0007669"/>
    <property type="project" value="InterPro"/>
</dbReference>
<dbReference type="InterPro" id="IPR000795">
    <property type="entry name" value="T_Tr_GTP-bd_dom"/>
</dbReference>
<evidence type="ECO:0000256" key="1">
    <source>
        <dbReference type="ARBA" id="ARBA00013902"/>
    </source>
</evidence>
<dbReference type="PRINTS" id="PR00315">
    <property type="entry name" value="ELONGATNFCT"/>
</dbReference>
<dbReference type="Gene3D" id="3.40.50.300">
    <property type="entry name" value="P-loop containing nucleotide triphosphate hydrolases"/>
    <property type="match status" value="1"/>
</dbReference>
<dbReference type="InterPro" id="IPR014721">
    <property type="entry name" value="Ribsml_uS5_D2-typ_fold_subgr"/>
</dbReference>
<evidence type="ECO:0000313" key="8">
    <source>
        <dbReference type="Proteomes" id="UP000260835"/>
    </source>
</evidence>
<dbReference type="SMART" id="SM00838">
    <property type="entry name" value="EFG_C"/>
    <property type="match status" value="1"/>
</dbReference>
<dbReference type="Pfam" id="PF22042">
    <property type="entry name" value="EF-G_D2"/>
    <property type="match status" value="1"/>
</dbReference>
<dbReference type="CDD" id="cd01434">
    <property type="entry name" value="EFG_mtEFG1_IV"/>
    <property type="match status" value="1"/>
</dbReference>
<dbReference type="Proteomes" id="UP000260835">
    <property type="component" value="Unassembled WGS sequence"/>
</dbReference>
<dbReference type="Pfam" id="PF00009">
    <property type="entry name" value="GTP_EFTU"/>
    <property type="match status" value="1"/>
</dbReference>
<dbReference type="SUPFAM" id="SSF50447">
    <property type="entry name" value="Translation proteins"/>
    <property type="match status" value="1"/>
</dbReference>
<dbReference type="SUPFAM" id="SSF52540">
    <property type="entry name" value="P-loop containing nucleoside triphosphate hydrolases"/>
    <property type="match status" value="1"/>
</dbReference>
<dbReference type="EMBL" id="QSRD01000001">
    <property type="protein sequence ID" value="RGL06782.1"/>
    <property type="molecule type" value="Genomic_DNA"/>
</dbReference>
<dbReference type="InterPro" id="IPR000640">
    <property type="entry name" value="EFG_V-like"/>
</dbReference>
<dbReference type="InterPro" id="IPR041095">
    <property type="entry name" value="EFG_II"/>
</dbReference>
<dbReference type="InterPro" id="IPR035647">
    <property type="entry name" value="EFG_III/V"/>
</dbReference>
<dbReference type="Pfam" id="PF03764">
    <property type="entry name" value="EFG_IV"/>
    <property type="match status" value="2"/>
</dbReference>
<evidence type="ECO:0000313" key="7">
    <source>
        <dbReference type="EMBL" id="RGL06782.1"/>
    </source>
</evidence>
<dbReference type="CDD" id="cd03713">
    <property type="entry name" value="EFG_mtEFG_C"/>
    <property type="match status" value="1"/>
</dbReference>
<name>A0A3E4QN48_9BACT</name>
<dbReference type="Gene3D" id="3.30.70.870">
    <property type="entry name" value="Elongation Factor G (Translational Gtpase), domain 3"/>
    <property type="match status" value="1"/>
</dbReference>
<dbReference type="AlphaFoldDB" id="A0A3E4QN48"/>
<dbReference type="NCBIfam" id="TIGR00231">
    <property type="entry name" value="small_GTP"/>
    <property type="match status" value="1"/>
</dbReference>
<dbReference type="Pfam" id="PF00679">
    <property type="entry name" value="EFG_C"/>
    <property type="match status" value="1"/>
</dbReference>
<dbReference type="Gene3D" id="2.40.30.10">
    <property type="entry name" value="Translation factors"/>
    <property type="match status" value="1"/>
</dbReference>
<dbReference type="Pfam" id="PF14492">
    <property type="entry name" value="EFG_III"/>
    <property type="match status" value="1"/>
</dbReference>
<dbReference type="InterPro" id="IPR053905">
    <property type="entry name" value="EF-G-like_DII"/>
</dbReference>
<proteinExistence type="predicted"/>
<dbReference type="GO" id="GO:0032790">
    <property type="term" value="P:ribosome disassembly"/>
    <property type="evidence" value="ECO:0007669"/>
    <property type="project" value="TreeGrafter"/>
</dbReference>
<dbReference type="InterPro" id="IPR005225">
    <property type="entry name" value="Small_GTP-bd"/>
</dbReference>
<evidence type="ECO:0000259" key="6">
    <source>
        <dbReference type="PROSITE" id="PS51722"/>
    </source>
</evidence>
<evidence type="ECO:0000256" key="2">
    <source>
        <dbReference type="ARBA" id="ARBA00017872"/>
    </source>
</evidence>
<dbReference type="CDD" id="cd04170">
    <property type="entry name" value="EF-G_bact"/>
    <property type="match status" value="1"/>
</dbReference>
<dbReference type="SMART" id="SM00889">
    <property type="entry name" value="EFG_IV"/>
    <property type="match status" value="1"/>
</dbReference>
<dbReference type="PANTHER" id="PTHR43261:SF6">
    <property type="entry name" value="ELONGATION FACTOR G-LIKE PROTEIN"/>
    <property type="match status" value="1"/>
</dbReference>
<dbReference type="GO" id="GO:0005525">
    <property type="term" value="F:GTP binding"/>
    <property type="evidence" value="ECO:0007669"/>
    <property type="project" value="UniProtKB-KW"/>
</dbReference>
<evidence type="ECO:0000256" key="4">
    <source>
        <dbReference type="ARBA" id="ARBA00023134"/>
    </source>
</evidence>
<protein>
    <recommendedName>
        <fullName evidence="2">Elongation factor G</fullName>
    </recommendedName>
    <alternativeName>
        <fullName evidence="1">Tetracycline resistance protein TetQ</fullName>
    </alternativeName>
</protein>
<dbReference type="Gene3D" id="3.30.230.10">
    <property type="match status" value="1"/>
</dbReference>
<dbReference type="FunFam" id="3.30.70.240:FF:000001">
    <property type="entry name" value="Elongation factor G"/>
    <property type="match status" value="1"/>
</dbReference>
<dbReference type="SUPFAM" id="SSF54211">
    <property type="entry name" value="Ribosomal protein S5 domain 2-like"/>
    <property type="match status" value="1"/>
</dbReference>
<dbReference type="InterPro" id="IPR020568">
    <property type="entry name" value="Ribosomal_Su5_D2-typ_SF"/>
</dbReference>
<comment type="caution">
    <text evidence="7">The sequence shown here is derived from an EMBL/GenBank/DDBJ whole genome shotgun (WGS) entry which is preliminary data.</text>
</comment>
<keyword evidence="3" id="KW-0547">Nucleotide-binding</keyword>
<dbReference type="InterPro" id="IPR035649">
    <property type="entry name" value="EFG_V"/>
</dbReference>
<dbReference type="PANTHER" id="PTHR43261">
    <property type="entry name" value="TRANSLATION ELONGATION FACTOR G-RELATED"/>
    <property type="match status" value="1"/>
</dbReference>
<accession>A0A3E4QN48</accession>
<dbReference type="RefSeq" id="WP_117652979.1">
    <property type="nucleotide sequence ID" value="NZ_CABOGP010000001.1"/>
</dbReference>
<dbReference type="GO" id="GO:0003746">
    <property type="term" value="F:translation elongation factor activity"/>
    <property type="evidence" value="ECO:0007669"/>
    <property type="project" value="UniProtKB-KW"/>
</dbReference>